<dbReference type="Proteomes" id="UP000181917">
    <property type="component" value="Unassembled WGS sequence"/>
</dbReference>
<dbReference type="Pfam" id="PF20376">
    <property type="entry name" value="DUF6671"/>
    <property type="match status" value="1"/>
</dbReference>
<keyword evidence="4" id="KW-1185">Reference proteome</keyword>
<evidence type="ECO:0000313" key="2">
    <source>
        <dbReference type="EMBL" id="SDR29488.1"/>
    </source>
</evidence>
<proteinExistence type="predicted"/>
<gene>
    <name evidence="2" type="ORF">SAMN04489742_4705</name>
    <name evidence="3" type="ORF">SAMN04489742_4831</name>
</gene>
<dbReference type="KEGG" id="acry:AC20117_22415"/>
<organism evidence="3 4">
    <name type="scientific">Crystallibacter crystallopoietes</name>
    <dbReference type="NCBI Taxonomy" id="37928"/>
    <lineage>
        <taxon>Bacteria</taxon>
        <taxon>Bacillati</taxon>
        <taxon>Actinomycetota</taxon>
        <taxon>Actinomycetes</taxon>
        <taxon>Micrococcales</taxon>
        <taxon>Micrococcaceae</taxon>
        <taxon>Crystallibacter</taxon>
    </lineage>
</organism>
<evidence type="ECO:0000259" key="1">
    <source>
        <dbReference type="Pfam" id="PF20376"/>
    </source>
</evidence>
<evidence type="ECO:0000313" key="3">
    <source>
        <dbReference type="EMBL" id="SDR30732.1"/>
    </source>
</evidence>
<dbReference type="KEGG" id="acry:AC20117_22880"/>
<dbReference type="EMBL" id="FNKH01000003">
    <property type="protein sequence ID" value="SDR29488.1"/>
    <property type="molecule type" value="Genomic_DNA"/>
</dbReference>
<dbReference type="STRING" id="37928.SAMN04489742_4705"/>
<dbReference type="AlphaFoldDB" id="A0A1H1HZ85"/>
<dbReference type="InterPro" id="IPR046612">
    <property type="entry name" value="DUF6671"/>
</dbReference>
<protein>
    <recommendedName>
        <fullName evidence="1">DUF6671 domain-containing protein</fullName>
    </recommendedName>
</protein>
<sequence length="291" mass="31546">MTKAESDDPIPHAIYAGERVALLTQHGKERVLGPALEHALGCRVEHVTGYDTDLLGTFTRDISRAGTQSETARKKASVGMELSGLLLGIASEGSFGPDPYIGMFPWNIELIVWMDNERNLEVVGIGEGKTNFNHLLTGEWAAAQAFAREVQFPGHHLVVRPDGKDGTYICKGIASWQDLERAFSRALTRSSNGLVLIETDMRASANPTRMEVIGLAAEDLAHKLRSLCPACGTPGFWRVGRVPGLQCSACGTPTSETRAETFGCLKCPYHDTRDIADTTSAPPSICDYCNP</sequence>
<name>A0A1H1HZ85_9MICC</name>
<dbReference type="EMBL" id="FNKH01000003">
    <property type="protein sequence ID" value="SDR30732.1"/>
    <property type="molecule type" value="Genomic_DNA"/>
</dbReference>
<reference evidence="3 4" key="1">
    <citation type="submission" date="2016-10" db="EMBL/GenBank/DDBJ databases">
        <authorList>
            <person name="de Groot N.N."/>
        </authorList>
    </citation>
    <scope>NUCLEOTIDE SEQUENCE [LARGE SCALE GENOMIC DNA]</scope>
    <source>
        <strain evidence="3 4">DSM 20117</strain>
    </source>
</reference>
<dbReference type="RefSeq" id="WP_019481129.1">
    <property type="nucleotide sequence ID" value="NZ_CP018865.1"/>
</dbReference>
<feature type="domain" description="DUF6671" evidence="1">
    <location>
        <begin position="76"/>
        <end position="291"/>
    </location>
</feature>
<evidence type="ECO:0000313" key="4">
    <source>
        <dbReference type="Proteomes" id="UP000181917"/>
    </source>
</evidence>
<accession>A0A1H1HZ85</accession>